<dbReference type="Gene3D" id="3.10.200.10">
    <property type="entry name" value="Alpha carbonic anhydrase"/>
    <property type="match status" value="1"/>
</dbReference>
<dbReference type="GO" id="GO:0004089">
    <property type="term" value="F:carbonate dehydratase activity"/>
    <property type="evidence" value="ECO:0007669"/>
    <property type="project" value="UniProtKB-UniRule"/>
</dbReference>
<proteinExistence type="inferred from homology"/>
<dbReference type="CDD" id="cd00326">
    <property type="entry name" value="alpha_CA"/>
    <property type="match status" value="1"/>
</dbReference>
<dbReference type="Proteomes" id="UP000694844">
    <property type="component" value="Chromosome 5"/>
</dbReference>
<dbReference type="GO" id="GO:0005886">
    <property type="term" value="C:plasma membrane"/>
    <property type="evidence" value="ECO:0007669"/>
    <property type="project" value="TreeGrafter"/>
</dbReference>
<dbReference type="GO" id="GO:0005576">
    <property type="term" value="C:extracellular region"/>
    <property type="evidence" value="ECO:0007669"/>
    <property type="project" value="UniProtKB-SubCell"/>
</dbReference>
<comment type="cofactor">
    <cofactor evidence="11">
        <name>Zn(2+)</name>
        <dbReference type="ChEBI" id="CHEBI:29105"/>
    </cofactor>
</comment>
<comment type="function">
    <text evidence="1 11">Reversible hydration of carbon dioxide.</text>
</comment>
<dbReference type="AlphaFoldDB" id="A0A8B8E934"/>
<sequence>MDGFLRAAALASIVVTVIEAGGSSWTYGETNGPAEWQTSYPNCGLTRQSPINLPDPQEMDFDSSLKPFKLSGFLNPQEYKLKIFNNGHTVQVNVEEGNLMVEGGGLPGRYKTAQFHFHWGRDDSQGSEHRLQDRSFPLELHIVNYNEKYGNLSNAVAREQDGLAVLGFFFVVSDKGDNSGLTTLLNKFNDIKSKGSMAELSGFSIDSMLPFASGNGDRFYRYSGSLTTPPCYESVVWTLFENTIPISAKQMAMFRKLQEDATPNSGHVIVDNFRPLQALGRRQVARSFDVNSASGQHLSLITLFLVILCYI</sequence>
<evidence type="ECO:0000256" key="8">
    <source>
        <dbReference type="ARBA" id="ARBA00023180"/>
    </source>
</evidence>
<keyword evidence="9 11" id="KW-0456">Lyase</keyword>
<dbReference type="PANTHER" id="PTHR18952">
    <property type="entry name" value="CARBONIC ANHYDRASE"/>
    <property type="match status" value="1"/>
</dbReference>
<evidence type="ECO:0000256" key="4">
    <source>
        <dbReference type="ARBA" id="ARBA00012925"/>
    </source>
</evidence>
<dbReference type="SUPFAM" id="SSF51069">
    <property type="entry name" value="Carbonic anhydrase"/>
    <property type="match status" value="1"/>
</dbReference>
<keyword evidence="11" id="KW-0732">Signal</keyword>
<dbReference type="PROSITE" id="PS00162">
    <property type="entry name" value="ALPHA_CA_1"/>
    <property type="match status" value="1"/>
</dbReference>
<dbReference type="InterPro" id="IPR036398">
    <property type="entry name" value="CA_dom_sf"/>
</dbReference>
<evidence type="ECO:0000256" key="7">
    <source>
        <dbReference type="ARBA" id="ARBA00022833"/>
    </source>
</evidence>
<organism evidence="13 14">
    <name type="scientific">Crassostrea virginica</name>
    <name type="common">Eastern oyster</name>
    <dbReference type="NCBI Taxonomy" id="6565"/>
    <lineage>
        <taxon>Eukaryota</taxon>
        <taxon>Metazoa</taxon>
        <taxon>Spiralia</taxon>
        <taxon>Lophotrochozoa</taxon>
        <taxon>Mollusca</taxon>
        <taxon>Bivalvia</taxon>
        <taxon>Autobranchia</taxon>
        <taxon>Pteriomorphia</taxon>
        <taxon>Ostreida</taxon>
        <taxon>Ostreoidea</taxon>
        <taxon>Ostreidae</taxon>
        <taxon>Crassostrea</taxon>
    </lineage>
</organism>
<evidence type="ECO:0000256" key="6">
    <source>
        <dbReference type="ARBA" id="ARBA00022723"/>
    </source>
</evidence>
<evidence type="ECO:0000256" key="10">
    <source>
        <dbReference type="ARBA" id="ARBA00048348"/>
    </source>
</evidence>
<evidence type="ECO:0000256" key="1">
    <source>
        <dbReference type="ARBA" id="ARBA00002904"/>
    </source>
</evidence>
<dbReference type="KEGG" id="cvn:111133247"/>
<gene>
    <name evidence="14" type="primary">LOC111133247</name>
</gene>
<evidence type="ECO:0000313" key="14">
    <source>
        <dbReference type="RefSeq" id="XP_022337157.1"/>
    </source>
</evidence>
<evidence type="ECO:0000259" key="12">
    <source>
        <dbReference type="PROSITE" id="PS51144"/>
    </source>
</evidence>
<evidence type="ECO:0000256" key="9">
    <source>
        <dbReference type="ARBA" id="ARBA00023239"/>
    </source>
</evidence>
<dbReference type="EC" id="4.2.1.1" evidence="4 11"/>
<dbReference type="InterPro" id="IPR001148">
    <property type="entry name" value="CA_dom"/>
</dbReference>
<dbReference type="SMART" id="SM01057">
    <property type="entry name" value="Carb_anhydrase"/>
    <property type="match status" value="1"/>
</dbReference>
<dbReference type="InterPro" id="IPR023561">
    <property type="entry name" value="Carbonic_anhydrase_a-class"/>
</dbReference>
<dbReference type="Pfam" id="PF00194">
    <property type="entry name" value="Carb_anhydrase"/>
    <property type="match status" value="1"/>
</dbReference>
<accession>A0A8B8E934</accession>
<dbReference type="InterPro" id="IPR018338">
    <property type="entry name" value="Carbonic_anhydrase_a-class_CS"/>
</dbReference>
<feature type="signal peptide" evidence="11">
    <location>
        <begin position="1"/>
        <end position="20"/>
    </location>
</feature>
<comment type="catalytic activity">
    <reaction evidence="10 11">
        <text>hydrogencarbonate + H(+) = CO2 + H2O</text>
        <dbReference type="Rhea" id="RHEA:10748"/>
        <dbReference type="ChEBI" id="CHEBI:15377"/>
        <dbReference type="ChEBI" id="CHEBI:15378"/>
        <dbReference type="ChEBI" id="CHEBI:16526"/>
        <dbReference type="ChEBI" id="CHEBI:17544"/>
        <dbReference type="EC" id="4.2.1.1"/>
    </reaction>
</comment>
<keyword evidence="8" id="KW-0325">Glycoprotein</keyword>
<protein>
    <recommendedName>
        <fullName evidence="4 11">Carbonic anhydrase</fullName>
        <ecNumber evidence="4 11">4.2.1.1</ecNumber>
    </recommendedName>
</protein>
<comment type="similarity">
    <text evidence="3 11">Belongs to the alpha-carbonic anhydrase family.</text>
</comment>
<dbReference type="PROSITE" id="PS51144">
    <property type="entry name" value="ALPHA_CA_2"/>
    <property type="match status" value="1"/>
</dbReference>
<keyword evidence="5" id="KW-0964">Secreted</keyword>
<dbReference type="RefSeq" id="XP_022337157.1">
    <property type="nucleotide sequence ID" value="XM_022481449.1"/>
</dbReference>
<feature type="chain" id="PRO_5034693213" description="Carbonic anhydrase" evidence="11">
    <location>
        <begin position="21"/>
        <end position="311"/>
    </location>
</feature>
<comment type="subcellular location">
    <subcellularLocation>
        <location evidence="2">Secreted</location>
    </subcellularLocation>
</comment>
<dbReference type="FunFam" id="3.10.200.10:FF:000003">
    <property type="entry name" value="Carbonic anhydrase 12"/>
    <property type="match status" value="1"/>
</dbReference>
<reference evidence="14" key="1">
    <citation type="submission" date="2025-08" db="UniProtKB">
        <authorList>
            <consortium name="RefSeq"/>
        </authorList>
    </citation>
    <scope>IDENTIFICATION</scope>
    <source>
        <tissue evidence="14">Whole sample</tissue>
    </source>
</reference>
<evidence type="ECO:0000256" key="5">
    <source>
        <dbReference type="ARBA" id="ARBA00022525"/>
    </source>
</evidence>
<keyword evidence="6 11" id="KW-0479">Metal-binding</keyword>
<dbReference type="OrthoDB" id="429145at2759"/>
<keyword evidence="13" id="KW-1185">Reference proteome</keyword>
<dbReference type="PANTHER" id="PTHR18952:SF265">
    <property type="entry name" value="CARBONIC ANHYDRASE"/>
    <property type="match status" value="1"/>
</dbReference>
<keyword evidence="7 11" id="KW-0862">Zinc</keyword>
<evidence type="ECO:0000256" key="11">
    <source>
        <dbReference type="RuleBase" id="RU367011"/>
    </source>
</evidence>
<dbReference type="GO" id="GO:0008270">
    <property type="term" value="F:zinc ion binding"/>
    <property type="evidence" value="ECO:0007669"/>
    <property type="project" value="UniProtKB-UniRule"/>
</dbReference>
<evidence type="ECO:0000313" key="13">
    <source>
        <dbReference type="Proteomes" id="UP000694844"/>
    </source>
</evidence>
<evidence type="ECO:0000256" key="3">
    <source>
        <dbReference type="ARBA" id="ARBA00010718"/>
    </source>
</evidence>
<feature type="domain" description="Alpha-carbonic anhydrase" evidence="12">
    <location>
        <begin position="23"/>
        <end position="288"/>
    </location>
</feature>
<dbReference type="GeneID" id="111133247"/>
<evidence type="ECO:0000256" key="2">
    <source>
        <dbReference type="ARBA" id="ARBA00004613"/>
    </source>
</evidence>
<name>A0A8B8E934_CRAVI</name>